<accession>A0A1A8R9P3</accession>
<gene>
    <name evidence="1" type="primary">Nfu_g_1_003434</name>
</gene>
<reference evidence="1" key="1">
    <citation type="submission" date="2016-05" db="EMBL/GenBank/DDBJ databases">
        <authorList>
            <person name="Lavstsen T."/>
            <person name="Jespersen J.S."/>
        </authorList>
    </citation>
    <scope>NUCLEOTIDE SEQUENCE</scope>
    <source>
        <tissue evidence="1">Brain</tissue>
    </source>
</reference>
<protein>
    <submittedName>
        <fullName evidence="1">Uncharacterized protein</fullName>
    </submittedName>
</protein>
<sequence>KWSACRVIQTSMSCMGTSPVDVAWSVSSCSRSFVDGVLICGLPFLQAQPSVTEG</sequence>
<evidence type="ECO:0000313" key="1">
    <source>
        <dbReference type="EMBL" id="SBS02402.1"/>
    </source>
</evidence>
<feature type="non-terminal residue" evidence="1">
    <location>
        <position position="54"/>
    </location>
</feature>
<dbReference type="AlphaFoldDB" id="A0A1A8R9P3"/>
<proteinExistence type="predicted"/>
<feature type="non-terminal residue" evidence="1">
    <location>
        <position position="1"/>
    </location>
</feature>
<organism evidence="1">
    <name type="scientific">Nothobranchius rachovii</name>
    <name type="common">bluefin notho</name>
    <dbReference type="NCBI Taxonomy" id="451742"/>
    <lineage>
        <taxon>Eukaryota</taxon>
        <taxon>Metazoa</taxon>
        <taxon>Chordata</taxon>
        <taxon>Craniata</taxon>
        <taxon>Vertebrata</taxon>
        <taxon>Euteleostomi</taxon>
        <taxon>Actinopterygii</taxon>
        <taxon>Neopterygii</taxon>
        <taxon>Teleostei</taxon>
        <taxon>Neoteleostei</taxon>
        <taxon>Acanthomorphata</taxon>
        <taxon>Ovalentaria</taxon>
        <taxon>Atherinomorphae</taxon>
        <taxon>Cyprinodontiformes</taxon>
        <taxon>Nothobranchiidae</taxon>
        <taxon>Nothobranchius</taxon>
    </lineage>
</organism>
<name>A0A1A8R9P3_9TELE</name>
<dbReference type="EMBL" id="HAEI01007565">
    <property type="protein sequence ID" value="SBS02402.1"/>
    <property type="molecule type" value="Transcribed_RNA"/>
</dbReference>
<reference evidence="1" key="2">
    <citation type="submission" date="2016-06" db="EMBL/GenBank/DDBJ databases">
        <title>The genome of a short-lived fish provides insights into sex chromosome evolution and the genetic control of aging.</title>
        <authorList>
            <person name="Reichwald K."/>
            <person name="Felder M."/>
            <person name="Petzold A."/>
            <person name="Koch P."/>
            <person name="Groth M."/>
            <person name="Platzer M."/>
        </authorList>
    </citation>
    <scope>NUCLEOTIDE SEQUENCE</scope>
    <source>
        <tissue evidence="1">Brain</tissue>
    </source>
</reference>